<reference evidence="7 8" key="1">
    <citation type="journal article" date="2018" name="Nat. Ecol. Evol.">
        <title>Pezizomycetes genomes reveal the molecular basis of ectomycorrhizal truffle lifestyle.</title>
        <authorList>
            <person name="Murat C."/>
            <person name="Payen T."/>
            <person name="Noel B."/>
            <person name="Kuo A."/>
            <person name="Morin E."/>
            <person name="Chen J."/>
            <person name="Kohler A."/>
            <person name="Krizsan K."/>
            <person name="Balestrini R."/>
            <person name="Da Silva C."/>
            <person name="Montanini B."/>
            <person name="Hainaut M."/>
            <person name="Levati E."/>
            <person name="Barry K.W."/>
            <person name="Belfiori B."/>
            <person name="Cichocki N."/>
            <person name="Clum A."/>
            <person name="Dockter R.B."/>
            <person name="Fauchery L."/>
            <person name="Guy J."/>
            <person name="Iotti M."/>
            <person name="Le Tacon F."/>
            <person name="Lindquist E.A."/>
            <person name="Lipzen A."/>
            <person name="Malagnac F."/>
            <person name="Mello A."/>
            <person name="Molinier V."/>
            <person name="Miyauchi S."/>
            <person name="Poulain J."/>
            <person name="Riccioni C."/>
            <person name="Rubini A."/>
            <person name="Sitrit Y."/>
            <person name="Splivallo R."/>
            <person name="Traeger S."/>
            <person name="Wang M."/>
            <person name="Zifcakova L."/>
            <person name="Wipf D."/>
            <person name="Zambonelli A."/>
            <person name="Paolocci F."/>
            <person name="Nowrousian M."/>
            <person name="Ottonello S."/>
            <person name="Baldrian P."/>
            <person name="Spatafora J.W."/>
            <person name="Henrissat B."/>
            <person name="Nagy L.G."/>
            <person name="Aury J.M."/>
            <person name="Wincker P."/>
            <person name="Grigoriev I.V."/>
            <person name="Bonfante P."/>
            <person name="Martin F.M."/>
        </authorList>
    </citation>
    <scope>NUCLEOTIDE SEQUENCE [LARGE SCALE GENOMIC DNA]</scope>
    <source>
        <strain evidence="7 8">CCBAS932</strain>
    </source>
</reference>
<evidence type="ECO:0000259" key="6">
    <source>
        <dbReference type="PROSITE" id="PS51826"/>
    </source>
</evidence>
<feature type="compositionally biased region" description="Polar residues" evidence="4">
    <location>
        <begin position="162"/>
        <end position="175"/>
    </location>
</feature>
<protein>
    <recommendedName>
        <fullName evidence="9">Single hybrid motif-containing protein</fullName>
    </recommendedName>
</protein>
<dbReference type="SUPFAM" id="SSF47005">
    <property type="entry name" value="Peripheral subunit-binding domain of 2-oxo acid dehydrogenase complex"/>
    <property type="match status" value="1"/>
</dbReference>
<dbReference type="OrthoDB" id="202158at2759"/>
<organism evidence="7 8">
    <name type="scientific">Morchella conica CCBAS932</name>
    <dbReference type="NCBI Taxonomy" id="1392247"/>
    <lineage>
        <taxon>Eukaryota</taxon>
        <taxon>Fungi</taxon>
        <taxon>Dikarya</taxon>
        <taxon>Ascomycota</taxon>
        <taxon>Pezizomycotina</taxon>
        <taxon>Pezizomycetes</taxon>
        <taxon>Pezizales</taxon>
        <taxon>Morchellaceae</taxon>
        <taxon>Morchella</taxon>
    </lineage>
</organism>
<dbReference type="InterPro" id="IPR036625">
    <property type="entry name" value="E3-bd_dom_sf"/>
</dbReference>
<dbReference type="PROSITE" id="PS00189">
    <property type="entry name" value="LIPOYL"/>
    <property type="match status" value="1"/>
</dbReference>
<evidence type="ECO:0000259" key="5">
    <source>
        <dbReference type="PROSITE" id="PS50968"/>
    </source>
</evidence>
<evidence type="ECO:0008006" key="9">
    <source>
        <dbReference type="Google" id="ProtNLM"/>
    </source>
</evidence>
<dbReference type="STRING" id="1392247.A0A3N4L0N7"/>
<dbReference type="AlphaFoldDB" id="A0A3N4L0N7"/>
<dbReference type="InterPro" id="IPR000089">
    <property type="entry name" value="Biotin_lipoyl"/>
</dbReference>
<dbReference type="Gene3D" id="2.40.50.100">
    <property type="match status" value="1"/>
</dbReference>
<dbReference type="FunFam" id="2.40.50.100:FF:000010">
    <property type="entry name" value="Acetyltransferase component of pyruvate dehydrogenase complex"/>
    <property type="match status" value="1"/>
</dbReference>
<dbReference type="InParanoid" id="A0A3N4L0N7"/>
<keyword evidence="8" id="KW-1185">Reference proteome</keyword>
<dbReference type="CDD" id="cd06849">
    <property type="entry name" value="lipoyl_domain"/>
    <property type="match status" value="1"/>
</dbReference>
<proteinExistence type="inferred from homology"/>
<dbReference type="InterPro" id="IPR045257">
    <property type="entry name" value="E2/Pdx1"/>
</dbReference>
<dbReference type="GO" id="GO:0045254">
    <property type="term" value="C:pyruvate dehydrogenase complex"/>
    <property type="evidence" value="ECO:0007669"/>
    <property type="project" value="InterPro"/>
</dbReference>
<dbReference type="InterPro" id="IPR004167">
    <property type="entry name" value="PSBD"/>
</dbReference>
<dbReference type="Pfam" id="PF02817">
    <property type="entry name" value="E3_binding"/>
    <property type="match status" value="1"/>
</dbReference>
<accession>A0A3N4L0N7</accession>
<dbReference type="Proteomes" id="UP000277580">
    <property type="component" value="Unassembled WGS sequence"/>
</dbReference>
<feature type="compositionally biased region" description="Basic and acidic residues" evidence="4">
    <location>
        <begin position="138"/>
        <end position="159"/>
    </location>
</feature>
<evidence type="ECO:0000256" key="2">
    <source>
        <dbReference type="ARBA" id="ARBA00022823"/>
    </source>
</evidence>
<evidence type="ECO:0000256" key="3">
    <source>
        <dbReference type="ARBA" id="ARBA00022946"/>
    </source>
</evidence>
<dbReference type="InterPro" id="IPR011053">
    <property type="entry name" value="Single_hybrid_motif"/>
</dbReference>
<evidence type="ECO:0000313" key="7">
    <source>
        <dbReference type="EMBL" id="RPB16376.1"/>
    </source>
</evidence>
<evidence type="ECO:0000256" key="4">
    <source>
        <dbReference type="SAM" id="MobiDB-lite"/>
    </source>
</evidence>
<dbReference type="EMBL" id="ML119109">
    <property type="protein sequence ID" value="RPB16376.1"/>
    <property type="molecule type" value="Genomic_DNA"/>
</dbReference>
<feature type="domain" description="Peripheral subunit-binding (PSBD)" evidence="6">
    <location>
        <begin position="182"/>
        <end position="222"/>
    </location>
</feature>
<dbReference type="InterPro" id="IPR003016">
    <property type="entry name" value="2-oxoA_DH_lipoyl-BS"/>
</dbReference>
<sequence>MSASFRRLSNRLIGTVPSAPLRRQVLTRGIRATAANNAASNLNMPALSPTMTEGTIGSWKVKEGDEFSAGDVLLEIETDKAQMDVEAQEDGIMAKIMINAGAKAVQVGTRIAVIAEQGDDISALELPAEDNAGPGPKSVDKKSAKKDTTSPPPEDRPAKVESSASSTPDTAQNHATPVTPTTPSPSVAHLLRTHGVSKEDASRIAGTGPKGRLLKGDVLAFLGTIEKGWPKELGSRIAKGGKLDLSNIKIAPPKKKEPAPKKAVEEKKKVEVPRDSELKVEVSFSEVLKVQSKLQATLGVHLPLSSFITKATEKANQNLPASPLPPTAAELFDEILGLPSSGTPKTSRGTFTPQITALPSATFVGSAPSVELDIIDILAGTTAPTPAKKALPPHSGIAATEPNVFSLVVPSIEEARAKVFLEKVKGYLEKDPGSLVL</sequence>
<dbReference type="PROSITE" id="PS51826">
    <property type="entry name" value="PSBD"/>
    <property type="match status" value="1"/>
</dbReference>
<feature type="region of interest" description="Disordered" evidence="4">
    <location>
        <begin position="124"/>
        <end position="188"/>
    </location>
</feature>
<name>A0A3N4L0N7_9PEZI</name>
<keyword evidence="3" id="KW-0809">Transit peptide</keyword>
<dbReference type="SUPFAM" id="SSF51230">
    <property type="entry name" value="Single hybrid motif"/>
    <property type="match status" value="1"/>
</dbReference>
<dbReference type="GO" id="GO:0006086">
    <property type="term" value="P:pyruvate decarboxylation to acetyl-CoA"/>
    <property type="evidence" value="ECO:0007669"/>
    <property type="project" value="InterPro"/>
</dbReference>
<feature type="compositionally biased region" description="Low complexity" evidence="4">
    <location>
        <begin position="176"/>
        <end position="187"/>
    </location>
</feature>
<evidence type="ECO:0000256" key="1">
    <source>
        <dbReference type="ARBA" id="ARBA00007317"/>
    </source>
</evidence>
<keyword evidence="2" id="KW-0450">Lipoyl</keyword>
<comment type="similarity">
    <text evidence="1">Belongs to the 2-oxoacid dehydrogenase family.</text>
</comment>
<dbReference type="GO" id="GO:0004742">
    <property type="term" value="F:dihydrolipoyllysine-residue acetyltransferase activity"/>
    <property type="evidence" value="ECO:0007669"/>
    <property type="project" value="TreeGrafter"/>
</dbReference>
<dbReference type="PANTHER" id="PTHR23151">
    <property type="entry name" value="DIHYDROLIPOAMIDE ACETYL/SUCCINYL-TRANSFERASE-RELATED"/>
    <property type="match status" value="1"/>
</dbReference>
<dbReference type="PROSITE" id="PS50968">
    <property type="entry name" value="BIOTINYL_LIPOYL"/>
    <property type="match status" value="1"/>
</dbReference>
<feature type="domain" description="Lipoyl-binding" evidence="5">
    <location>
        <begin position="39"/>
        <end position="115"/>
    </location>
</feature>
<dbReference type="Gene3D" id="4.10.320.10">
    <property type="entry name" value="E3-binding domain"/>
    <property type="match status" value="1"/>
</dbReference>
<gene>
    <name evidence="7" type="ORF">P167DRAFT_570609</name>
</gene>
<dbReference type="PANTHER" id="PTHR23151:SF82">
    <property type="entry name" value="PYRUVATE DEHYDROGENASE COMPLEX PROTEIN X COMPONENT, MITOCHONDRIAL"/>
    <property type="match status" value="1"/>
</dbReference>
<dbReference type="Pfam" id="PF00364">
    <property type="entry name" value="Biotin_lipoyl"/>
    <property type="match status" value="1"/>
</dbReference>
<dbReference type="FunCoup" id="A0A3N4L0N7">
    <property type="interactions" value="115"/>
</dbReference>
<evidence type="ECO:0000313" key="8">
    <source>
        <dbReference type="Proteomes" id="UP000277580"/>
    </source>
</evidence>